<keyword evidence="1" id="KW-0732">Signal</keyword>
<accession>A0A1E5ITC1</accession>
<dbReference type="AlphaFoldDB" id="A0A1E5ITC1"/>
<dbReference type="SUPFAM" id="SSF48452">
    <property type="entry name" value="TPR-like"/>
    <property type="match status" value="1"/>
</dbReference>
<feature type="chain" id="PRO_5009179109" description="Tetratricopeptide repeat protein" evidence="1">
    <location>
        <begin position="20"/>
        <end position="224"/>
    </location>
</feature>
<organism evidence="2 3">
    <name type="scientific">Shewanella colwelliana</name>
    <name type="common">Alteromonas colwelliana</name>
    <dbReference type="NCBI Taxonomy" id="23"/>
    <lineage>
        <taxon>Bacteria</taxon>
        <taxon>Pseudomonadati</taxon>
        <taxon>Pseudomonadota</taxon>
        <taxon>Gammaproteobacteria</taxon>
        <taxon>Alteromonadales</taxon>
        <taxon>Shewanellaceae</taxon>
        <taxon>Shewanella</taxon>
    </lineage>
</organism>
<dbReference type="STRING" id="23.BEL05_15435"/>
<feature type="signal peptide" evidence="1">
    <location>
        <begin position="1"/>
        <end position="19"/>
    </location>
</feature>
<evidence type="ECO:0000256" key="1">
    <source>
        <dbReference type="SAM" id="SignalP"/>
    </source>
</evidence>
<evidence type="ECO:0008006" key="4">
    <source>
        <dbReference type="Google" id="ProtNLM"/>
    </source>
</evidence>
<proteinExistence type="predicted"/>
<dbReference type="OrthoDB" id="6382271at2"/>
<gene>
    <name evidence="2" type="ORF">BEL05_15435</name>
</gene>
<sequence length="224" mass="24431">MKSLLFASSLAIVSQFTQANEIVSIDIASNQMNIESLQTISEQTQGYEHAYAEYRLAVAANVMGQRSTAQTALDTAEQTLVTLTTRQADAETYTLLASVYGMQIGLDSSKGAHYGPLIAQAIEQAESLNPDNPRLALVKAISAYSTPTQYGGSMERAITLSSKAINLFEIPCDDICWGYAEAYTWRGLAKQNLGDKQGAITDWQAALAVQQDYAWANFLLKQNQ</sequence>
<dbReference type="Proteomes" id="UP000095230">
    <property type="component" value="Unassembled WGS sequence"/>
</dbReference>
<evidence type="ECO:0000313" key="3">
    <source>
        <dbReference type="Proteomes" id="UP000095230"/>
    </source>
</evidence>
<evidence type="ECO:0000313" key="2">
    <source>
        <dbReference type="EMBL" id="OEG73841.1"/>
    </source>
</evidence>
<protein>
    <recommendedName>
        <fullName evidence="4">Tetratricopeptide repeat protein</fullName>
    </recommendedName>
</protein>
<dbReference type="EMBL" id="MCBT01000033">
    <property type="protein sequence ID" value="OEG73841.1"/>
    <property type="molecule type" value="Genomic_DNA"/>
</dbReference>
<name>A0A1E5ITC1_SHECO</name>
<comment type="caution">
    <text evidence="2">The sequence shown here is derived from an EMBL/GenBank/DDBJ whole genome shotgun (WGS) entry which is preliminary data.</text>
</comment>
<dbReference type="Gene3D" id="1.25.40.10">
    <property type="entry name" value="Tetratricopeptide repeat domain"/>
    <property type="match status" value="1"/>
</dbReference>
<dbReference type="InterPro" id="IPR011990">
    <property type="entry name" value="TPR-like_helical_dom_sf"/>
</dbReference>
<dbReference type="RefSeq" id="WP_069671204.1">
    <property type="nucleotide sequence ID" value="NZ_JAPWGR010000007.1"/>
</dbReference>
<reference evidence="2 3" key="1">
    <citation type="submission" date="2016-07" db="EMBL/GenBank/DDBJ databases">
        <title>Whole-genome of two Shewanella species isolated from a digestive organ of sea cucumber Apostichopus japonicus Selenka 1867.</title>
        <authorList>
            <person name="Hong H.-H."/>
            <person name="Choi H."/>
            <person name="Cheon S."/>
            <person name="Oh J.-S."/>
            <person name="Lee H.-G."/>
            <person name="Park C."/>
        </authorList>
    </citation>
    <scope>NUCLEOTIDE SEQUENCE [LARGE SCALE GENOMIC DNA]</scope>
    <source>
        <strain evidence="2 3">CSB03KR</strain>
    </source>
</reference>